<dbReference type="Gene3D" id="3.40.50.720">
    <property type="entry name" value="NAD(P)-binding Rossmann-like Domain"/>
    <property type="match status" value="1"/>
</dbReference>
<evidence type="ECO:0000259" key="7">
    <source>
        <dbReference type="Pfam" id="PF04321"/>
    </source>
</evidence>
<keyword evidence="9" id="KW-1185">Reference proteome</keyword>
<dbReference type="PANTHER" id="PTHR10491:SF4">
    <property type="entry name" value="METHIONINE ADENOSYLTRANSFERASE 2 SUBUNIT BETA"/>
    <property type="match status" value="1"/>
</dbReference>
<dbReference type="PANTHER" id="PTHR10491">
    <property type="entry name" value="DTDP-4-DEHYDRORHAMNOSE REDUCTASE"/>
    <property type="match status" value="1"/>
</dbReference>
<evidence type="ECO:0000256" key="1">
    <source>
        <dbReference type="ARBA" id="ARBA00004781"/>
    </source>
</evidence>
<dbReference type="NCBIfam" id="TIGR01214">
    <property type="entry name" value="rmlD"/>
    <property type="match status" value="1"/>
</dbReference>
<dbReference type="GO" id="GO:0008831">
    <property type="term" value="F:dTDP-4-dehydrorhamnose reductase activity"/>
    <property type="evidence" value="ECO:0007669"/>
    <property type="project" value="UniProtKB-EC"/>
</dbReference>
<evidence type="ECO:0000256" key="2">
    <source>
        <dbReference type="ARBA" id="ARBA00010944"/>
    </source>
</evidence>
<protein>
    <recommendedName>
        <fullName evidence="4 6">dTDP-4-dehydrorhamnose reductase</fullName>
        <ecNumber evidence="3 6">1.1.1.133</ecNumber>
    </recommendedName>
</protein>
<dbReference type="InterPro" id="IPR029903">
    <property type="entry name" value="RmlD-like-bd"/>
</dbReference>
<dbReference type="Proteomes" id="UP001252186">
    <property type="component" value="Unassembled WGS sequence"/>
</dbReference>
<evidence type="ECO:0000313" key="8">
    <source>
        <dbReference type="EMBL" id="MDT0554132.1"/>
    </source>
</evidence>
<keyword evidence="6 8" id="KW-0560">Oxidoreductase</keyword>
<dbReference type="InterPro" id="IPR036291">
    <property type="entry name" value="NAD(P)-bd_dom_sf"/>
</dbReference>
<dbReference type="RefSeq" id="WP_311594217.1">
    <property type="nucleotide sequence ID" value="NZ_JAVRHV010000008.1"/>
</dbReference>
<proteinExistence type="inferred from homology"/>
<dbReference type="Gene3D" id="3.90.25.10">
    <property type="entry name" value="UDP-galactose 4-epimerase, domain 1"/>
    <property type="match status" value="1"/>
</dbReference>
<dbReference type="InterPro" id="IPR005913">
    <property type="entry name" value="dTDP_dehydrorham_reduct"/>
</dbReference>
<evidence type="ECO:0000313" key="9">
    <source>
        <dbReference type="Proteomes" id="UP001252186"/>
    </source>
</evidence>
<dbReference type="EC" id="1.1.1.133" evidence="3 6"/>
<gene>
    <name evidence="8" type="primary">rfbD</name>
    <name evidence="8" type="ORF">RM519_12805</name>
</gene>
<accession>A0ABU2Y8R0</accession>
<comment type="pathway">
    <text evidence="1 6">Carbohydrate biosynthesis; dTDP-L-rhamnose biosynthesis.</text>
</comment>
<evidence type="ECO:0000256" key="4">
    <source>
        <dbReference type="ARBA" id="ARBA00017099"/>
    </source>
</evidence>
<sequence>MKNVLVTGGNGQLGQCLKDLILNEDGIKFIFTDYKELDITNNVEVSRYFQKNKIDYCINCAAYTAVDLAESESETAIAVNVKGVQNLASACKNSGAILIHVSTDFVFDGTKNTPYREDNLTSPTSVYGSTKLEGEQVIQKTLKEHFIIRTSWLYSEYGNNFMKTMIRLGNERSELGVVNDQIGTPTYAKDLAQVILQIVKSDSDLYGIYHYSNDGVISWFDFAKSIFELENISVQLNGIPTKLYPTPAKRPKYSVLDKTKIKEMLKMNIPYWKDSLKQALQAYHNL</sequence>
<comment type="function">
    <text evidence="6">Catalyzes the reduction of dTDP-6-deoxy-L-lyxo-4-hexulose to yield dTDP-L-rhamnose.</text>
</comment>
<evidence type="ECO:0000256" key="6">
    <source>
        <dbReference type="RuleBase" id="RU364082"/>
    </source>
</evidence>
<dbReference type="EMBL" id="JAVRHV010000008">
    <property type="protein sequence ID" value="MDT0554132.1"/>
    <property type="molecule type" value="Genomic_DNA"/>
</dbReference>
<feature type="domain" description="RmlD-like substrate binding" evidence="7">
    <location>
        <begin position="3"/>
        <end position="283"/>
    </location>
</feature>
<dbReference type="SUPFAM" id="SSF51735">
    <property type="entry name" value="NAD(P)-binding Rossmann-fold domains"/>
    <property type="match status" value="1"/>
</dbReference>
<comment type="caution">
    <text evidence="8">The sequence shown here is derived from an EMBL/GenBank/DDBJ whole genome shotgun (WGS) entry which is preliminary data.</text>
</comment>
<comment type="catalytic activity">
    <reaction evidence="5">
        <text>dTDP-beta-L-rhamnose + NADP(+) = dTDP-4-dehydro-beta-L-rhamnose + NADPH + H(+)</text>
        <dbReference type="Rhea" id="RHEA:21796"/>
        <dbReference type="ChEBI" id="CHEBI:15378"/>
        <dbReference type="ChEBI" id="CHEBI:57510"/>
        <dbReference type="ChEBI" id="CHEBI:57783"/>
        <dbReference type="ChEBI" id="CHEBI:58349"/>
        <dbReference type="ChEBI" id="CHEBI:62830"/>
        <dbReference type="EC" id="1.1.1.133"/>
    </reaction>
</comment>
<evidence type="ECO:0000256" key="3">
    <source>
        <dbReference type="ARBA" id="ARBA00012929"/>
    </source>
</evidence>
<dbReference type="CDD" id="cd05254">
    <property type="entry name" value="dTDP_HR_like_SDR_e"/>
    <property type="match status" value="1"/>
</dbReference>
<evidence type="ECO:0000256" key="5">
    <source>
        <dbReference type="ARBA" id="ARBA00048200"/>
    </source>
</evidence>
<keyword evidence="6" id="KW-0521">NADP</keyword>
<reference evidence="8 9" key="1">
    <citation type="submission" date="2023-09" db="EMBL/GenBank/DDBJ databases">
        <authorList>
            <person name="Rey-Velasco X."/>
        </authorList>
    </citation>
    <scope>NUCLEOTIDE SEQUENCE [LARGE SCALE GENOMIC DNA]</scope>
    <source>
        <strain evidence="8 9">P050</strain>
    </source>
</reference>
<organism evidence="8 9">
    <name type="scientific">Urechidicola vernalis</name>
    <dbReference type="NCBI Taxonomy" id="3075600"/>
    <lineage>
        <taxon>Bacteria</taxon>
        <taxon>Pseudomonadati</taxon>
        <taxon>Bacteroidota</taxon>
        <taxon>Flavobacteriia</taxon>
        <taxon>Flavobacteriales</taxon>
        <taxon>Flavobacteriaceae</taxon>
        <taxon>Urechidicola</taxon>
    </lineage>
</organism>
<comment type="similarity">
    <text evidence="2 6">Belongs to the dTDP-4-dehydrorhamnose reductase family.</text>
</comment>
<dbReference type="Pfam" id="PF04321">
    <property type="entry name" value="RmlD_sub_bind"/>
    <property type="match status" value="1"/>
</dbReference>
<name>A0ABU2Y8R0_9FLAO</name>